<sequence length="938" mass="109551">MQESVSCGKALLHMTLNCVTVSDFFFFLHFLQQYLEYKTLKQKMEQEKSFKLFVPPILNNTLVSAVKPQTSKRDGRCFQDFSKGTEDDYNLPFGMKSMSKHIEVIEPVKPVPELEMENMETMNELYSRLYKEAEKIKRWKVTTEHELKEKEIKLQENRKIIEALRKAIQELQFENEKLSLKLEDVIHENKDLLKENSATRHLCNLLKEKCMQLMEKSNKYEHEQEETRQMYVDLNNNTERMIHAFEELRVQAENSRLEMVFKLKEAAEKIGQLEKVHKREMDAMEKQVSDLAVENGEKDNKMKHINLQLQESREVIAELKEIKKQHDEALKKAQTKQNDLLTELEETKSYLQKAENTCKGLETELQTAVKTLIQVTEQKEATIEEFKEFKGTSASVMDDLQAKVSSLKELLEKEEMRQKELRDDSDILVLELQKKSAELEVMVKLKNDKEKQLEEMEIALESSIKVQKDLKNQLEYSQSEKNQLIKEKESRTADDSTIQDNKKIGEKAEKQIQNLKETNIQLSNELKCLKEEMKKKNEEAKSKLDESEDNVRNIENEISKKEKQLKTFESKINSLKKQIETKSRNIEELQQDNKALRKKVAAENKQLSITEEKVNKLQLELENIKKLHNETTDNYKNEIEKAREVEEKLFKEAERMKFVADEAVAKQKEIDIQCQHKITEMVALMEKHKHQYDKTVEEKDAILECYKTKEQEVSSTIGSLKSELSNKKKELSSLQEQLKIEMEEKEKLAREANKGDISKKEKRHQKTQTSFMETPKTNSQDSPSLHSKKKMSQKFTPANVNKLEYKEKSSWTPARTYTVKTPPKSKLLRESTSLLSEEVTKKKRKVLLELDTQSDTSENDLLSIVSEEEMFKKLYKDYPQTSCLCVMTPKKVHMPPTLKTPGSSVKVAALRKMRDAGWTAISKVDRKKKMKEAGKLFA</sequence>
<dbReference type="GO" id="GO:0000801">
    <property type="term" value="C:central element"/>
    <property type="evidence" value="ECO:0007669"/>
    <property type="project" value="TreeGrafter"/>
</dbReference>
<evidence type="ECO:0000256" key="2">
    <source>
        <dbReference type="SAM" id="MobiDB-lite"/>
    </source>
</evidence>
<dbReference type="GO" id="GO:0051026">
    <property type="term" value="P:chiasma assembly"/>
    <property type="evidence" value="ECO:0007669"/>
    <property type="project" value="TreeGrafter"/>
</dbReference>
<evidence type="ECO:0000313" key="4">
    <source>
        <dbReference type="Proteomes" id="UP001178461"/>
    </source>
</evidence>
<gene>
    <name evidence="3" type="ORF">PODLI_1B020230</name>
</gene>
<dbReference type="Gene3D" id="1.10.287.1490">
    <property type="match status" value="1"/>
</dbReference>
<accession>A0AA35P9L8</accession>
<dbReference type="PANTHER" id="PTHR46918:SF1">
    <property type="entry name" value="SYNAPTONEMAL COMPLEX PROTEIN 1"/>
    <property type="match status" value="1"/>
</dbReference>
<feature type="coiled-coil region" evidence="1">
    <location>
        <begin position="116"/>
        <end position="223"/>
    </location>
</feature>
<feature type="compositionally biased region" description="Polar residues" evidence="2">
    <location>
        <begin position="767"/>
        <end position="785"/>
    </location>
</feature>
<dbReference type="GO" id="GO:0003690">
    <property type="term" value="F:double-stranded DNA binding"/>
    <property type="evidence" value="ECO:0007669"/>
    <property type="project" value="TreeGrafter"/>
</dbReference>
<dbReference type="Pfam" id="PF05483">
    <property type="entry name" value="SCP-1"/>
    <property type="match status" value="2"/>
</dbReference>
<proteinExistence type="predicted"/>
<evidence type="ECO:0000313" key="3">
    <source>
        <dbReference type="EMBL" id="CAI5777880.1"/>
    </source>
</evidence>
<protein>
    <submittedName>
        <fullName evidence="3">Synaptonemal complex protein 1 isoform X2</fullName>
    </submittedName>
</protein>
<dbReference type="PANTHER" id="PTHR46918">
    <property type="entry name" value="SYNAPTONEMAL COMPLEX PROTEIN 1"/>
    <property type="match status" value="1"/>
</dbReference>
<name>A0AA35P9L8_9SAUR</name>
<reference evidence="3" key="1">
    <citation type="submission" date="2022-12" db="EMBL/GenBank/DDBJ databases">
        <authorList>
            <person name="Alioto T."/>
            <person name="Alioto T."/>
            <person name="Gomez Garrido J."/>
        </authorList>
    </citation>
    <scope>NUCLEOTIDE SEQUENCE</scope>
</reference>
<dbReference type="GO" id="GO:0051878">
    <property type="term" value="P:lateral element assembly"/>
    <property type="evidence" value="ECO:0007669"/>
    <property type="project" value="TreeGrafter"/>
</dbReference>
<dbReference type="GO" id="GO:0000711">
    <property type="term" value="P:meiotic DNA repair synthesis"/>
    <property type="evidence" value="ECO:0007669"/>
    <property type="project" value="TreeGrafter"/>
</dbReference>
<dbReference type="GO" id="GO:0001673">
    <property type="term" value="C:male germ cell nucleus"/>
    <property type="evidence" value="ECO:0007669"/>
    <property type="project" value="TreeGrafter"/>
</dbReference>
<dbReference type="Proteomes" id="UP001178461">
    <property type="component" value="Chromosome 6"/>
</dbReference>
<keyword evidence="4" id="KW-1185">Reference proteome</keyword>
<dbReference type="InterPro" id="IPR008827">
    <property type="entry name" value="SYCP1"/>
</dbReference>
<dbReference type="GO" id="GO:0000802">
    <property type="term" value="C:transverse filament"/>
    <property type="evidence" value="ECO:0007669"/>
    <property type="project" value="TreeGrafter"/>
</dbReference>
<feature type="region of interest" description="Disordered" evidence="2">
    <location>
        <begin position="746"/>
        <end position="794"/>
    </location>
</feature>
<evidence type="ECO:0000256" key="1">
    <source>
        <dbReference type="SAM" id="Coils"/>
    </source>
</evidence>
<feature type="compositionally biased region" description="Basic and acidic residues" evidence="2">
    <location>
        <begin position="746"/>
        <end position="759"/>
    </location>
</feature>
<dbReference type="AlphaFoldDB" id="A0AA35P9L8"/>
<feature type="compositionally biased region" description="Basic and acidic residues" evidence="2">
    <location>
        <begin position="483"/>
        <end position="499"/>
    </location>
</feature>
<feature type="region of interest" description="Disordered" evidence="2">
    <location>
        <begin position="480"/>
        <end position="499"/>
    </location>
</feature>
<dbReference type="EMBL" id="OX395131">
    <property type="protein sequence ID" value="CAI5777880.1"/>
    <property type="molecule type" value="Genomic_DNA"/>
</dbReference>
<keyword evidence="1" id="KW-0175">Coiled coil</keyword>
<organism evidence="3 4">
    <name type="scientific">Podarcis lilfordi</name>
    <name type="common">Lilford's wall lizard</name>
    <dbReference type="NCBI Taxonomy" id="74358"/>
    <lineage>
        <taxon>Eukaryota</taxon>
        <taxon>Metazoa</taxon>
        <taxon>Chordata</taxon>
        <taxon>Craniata</taxon>
        <taxon>Vertebrata</taxon>
        <taxon>Euteleostomi</taxon>
        <taxon>Lepidosauria</taxon>
        <taxon>Squamata</taxon>
        <taxon>Bifurcata</taxon>
        <taxon>Unidentata</taxon>
        <taxon>Episquamata</taxon>
        <taxon>Laterata</taxon>
        <taxon>Lacertibaenia</taxon>
        <taxon>Lacertidae</taxon>
        <taxon>Podarcis</taxon>
    </lineage>
</organism>
<feature type="coiled-coil region" evidence="1">
    <location>
        <begin position="302"/>
        <end position="371"/>
    </location>
</feature>